<feature type="zinc finger region" description="C3H1-type" evidence="4">
    <location>
        <begin position="63"/>
        <end position="91"/>
    </location>
</feature>
<evidence type="ECO:0000256" key="1">
    <source>
        <dbReference type="ARBA" id="ARBA00022723"/>
    </source>
</evidence>
<keyword evidence="2 4" id="KW-0863">Zinc-finger</keyword>
<evidence type="ECO:0000256" key="4">
    <source>
        <dbReference type="PROSITE-ProRule" id="PRU00723"/>
    </source>
</evidence>
<dbReference type="Proteomes" id="UP000664169">
    <property type="component" value="Unassembled WGS sequence"/>
</dbReference>
<evidence type="ECO:0000256" key="6">
    <source>
        <dbReference type="SAM" id="SignalP"/>
    </source>
</evidence>
<dbReference type="OrthoDB" id="10253329at2759"/>
<protein>
    <recommendedName>
        <fullName evidence="7">C3H1-type domain-containing protein</fullName>
    </recommendedName>
</protein>
<dbReference type="SUPFAM" id="SSF90229">
    <property type="entry name" value="CCCH zinc finger"/>
    <property type="match status" value="1"/>
</dbReference>
<dbReference type="InterPro" id="IPR036855">
    <property type="entry name" value="Znf_CCCH_sf"/>
</dbReference>
<dbReference type="PROSITE" id="PS50103">
    <property type="entry name" value="ZF_C3H1"/>
    <property type="match status" value="1"/>
</dbReference>
<evidence type="ECO:0000313" key="8">
    <source>
        <dbReference type="EMBL" id="CAF9903196.1"/>
    </source>
</evidence>
<evidence type="ECO:0000256" key="3">
    <source>
        <dbReference type="ARBA" id="ARBA00022833"/>
    </source>
</evidence>
<feature type="domain" description="C3H1-type" evidence="7">
    <location>
        <begin position="63"/>
        <end position="91"/>
    </location>
</feature>
<dbReference type="GO" id="GO:0008270">
    <property type="term" value="F:zinc ion binding"/>
    <property type="evidence" value="ECO:0007669"/>
    <property type="project" value="UniProtKB-KW"/>
</dbReference>
<evidence type="ECO:0000313" key="9">
    <source>
        <dbReference type="Proteomes" id="UP000664169"/>
    </source>
</evidence>
<dbReference type="AlphaFoldDB" id="A0A8H3EAB9"/>
<feature type="region of interest" description="Disordered" evidence="5">
    <location>
        <begin position="478"/>
        <end position="501"/>
    </location>
</feature>
<feature type="chain" id="PRO_5034575645" description="C3H1-type domain-containing protein" evidence="6">
    <location>
        <begin position="17"/>
        <end position="584"/>
    </location>
</feature>
<organism evidence="8 9">
    <name type="scientific">Gomphillus americanus</name>
    <dbReference type="NCBI Taxonomy" id="1940652"/>
    <lineage>
        <taxon>Eukaryota</taxon>
        <taxon>Fungi</taxon>
        <taxon>Dikarya</taxon>
        <taxon>Ascomycota</taxon>
        <taxon>Pezizomycotina</taxon>
        <taxon>Lecanoromycetes</taxon>
        <taxon>OSLEUM clade</taxon>
        <taxon>Ostropomycetidae</taxon>
        <taxon>Ostropales</taxon>
        <taxon>Graphidaceae</taxon>
        <taxon>Gomphilloideae</taxon>
        <taxon>Gomphillus</taxon>
    </lineage>
</organism>
<dbReference type="EMBL" id="CAJPDQ010000001">
    <property type="protein sequence ID" value="CAF9903196.1"/>
    <property type="molecule type" value="Genomic_DNA"/>
</dbReference>
<dbReference type="InterPro" id="IPR000571">
    <property type="entry name" value="Znf_CCCH"/>
</dbReference>
<keyword evidence="1 4" id="KW-0479">Metal-binding</keyword>
<keyword evidence="3 4" id="KW-0862">Zinc</keyword>
<accession>A0A8H3EAB9</accession>
<evidence type="ECO:0000256" key="2">
    <source>
        <dbReference type="ARBA" id="ARBA00022771"/>
    </source>
</evidence>
<feature type="signal peptide" evidence="6">
    <location>
        <begin position="1"/>
        <end position="16"/>
    </location>
</feature>
<keyword evidence="6" id="KW-0732">Signal</keyword>
<feature type="compositionally biased region" description="Acidic residues" evidence="5">
    <location>
        <begin position="484"/>
        <end position="494"/>
    </location>
</feature>
<reference evidence="8" key="1">
    <citation type="submission" date="2021-03" db="EMBL/GenBank/DDBJ databases">
        <authorList>
            <person name="Tagirdzhanova G."/>
        </authorList>
    </citation>
    <scope>NUCLEOTIDE SEQUENCE</scope>
</reference>
<comment type="caution">
    <text evidence="8">The sequence shown here is derived from an EMBL/GenBank/DDBJ whole genome shotgun (WGS) entry which is preliminary data.</text>
</comment>
<keyword evidence="9" id="KW-1185">Reference proteome</keyword>
<sequence length="584" mass="64676">MTLMMMMMMMIANALAKVVICSLTVYNTGLPSTGAAEVVDVTAGSVSGSLPAEGSLAKSTKVSKPRVPCRFFGTPGGCRAGNQCQFLHSSTALEPDNAVKHKIQQGNVSSESARVSVPRRHYQARQVHQSKVITKPEPVVQISKRDHQINQVKRRFSAVETSTIDSIVLVFSLKPTDPDFPYELEALDCILQLSKTGFPGNEPHLTIQNKAMEKGFRINLENGFVSIIRASPNGTLLSWLNTLDRQLESLLSGKKADTIKFVPNRPTVPQTAQAPVPEPIRTEKVIPQYTPEPVYSQTQREAATARREQDTRQLEARLGRQAMYAKSSDGIAYTLPIEPRKKGDLPTSLQNIKSVRLFVPMLYPLLPCRIAFQGVEREVARPVEQAFEQKAKEDIETSLVGHINYLVTHMHVMAMQTSVVEADVIDIGELDLSADLSADETESNQRALQTGNATDEHRHVIFIPRPPEWNVTIHEVDEQKSGDTEDSSEESGSEDETKVATISAPERGVSIDFIQLELHGIELLDLVLLSLTVRCARCKESNDIENLCHTEPNHQSGRTIACKKCASEISISNQNLFCVWTQKF</sequence>
<gene>
    <name evidence="8" type="ORF">GOMPHAMPRED_000126</name>
</gene>
<name>A0A8H3EAB9_9LECA</name>
<evidence type="ECO:0000256" key="5">
    <source>
        <dbReference type="SAM" id="MobiDB-lite"/>
    </source>
</evidence>
<proteinExistence type="predicted"/>
<dbReference type="SMART" id="SM00356">
    <property type="entry name" value="ZnF_C3H1"/>
    <property type="match status" value="1"/>
</dbReference>
<evidence type="ECO:0000259" key="7">
    <source>
        <dbReference type="PROSITE" id="PS50103"/>
    </source>
</evidence>